<dbReference type="Proteomes" id="UP000030518">
    <property type="component" value="Unassembled WGS sequence"/>
</dbReference>
<dbReference type="GO" id="GO:0042619">
    <property type="term" value="P:poly-hydroxybutyrate biosynthetic process"/>
    <property type="evidence" value="ECO:0007669"/>
    <property type="project" value="UniProtKB-KW"/>
</dbReference>
<evidence type="ECO:0000256" key="4">
    <source>
        <dbReference type="SAM" id="MobiDB-lite"/>
    </source>
</evidence>
<feature type="compositionally biased region" description="Low complexity" evidence="4">
    <location>
        <begin position="300"/>
        <end position="314"/>
    </location>
</feature>
<dbReference type="InterPro" id="IPR010123">
    <property type="entry name" value="PHA_synth_III_E"/>
</dbReference>
<evidence type="ECO:0000313" key="6">
    <source>
        <dbReference type="Proteomes" id="UP000030518"/>
    </source>
</evidence>
<accession>A0A0A2WHH7</accession>
<evidence type="ECO:0000256" key="3">
    <source>
        <dbReference type="ARBA" id="ARBA00022752"/>
    </source>
</evidence>
<organism evidence="5 6">
    <name type="scientific">Lysobacter dokdonensis DS-58</name>
    <dbReference type="NCBI Taxonomy" id="1300345"/>
    <lineage>
        <taxon>Bacteria</taxon>
        <taxon>Pseudomonadati</taxon>
        <taxon>Pseudomonadota</taxon>
        <taxon>Gammaproteobacteria</taxon>
        <taxon>Lysobacterales</taxon>
        <taxon>Lysobacteraceae</taxon>
        <taxon>Noviluteimonas</taxon>
    </lineage>
</organism>
<dbReference type="Pfam" id="PF09712">
    <property type="entry name" value="PHA_synth_III_E"/>
    <property type="match status" value="1"/>
</dbReference>
<dbReference type="STRING" id="1300345.LF41_2894"/>
<dbReference type="eggNOG" id="ENOG502Z9Y0">
    <property type="taxonomic scope" value="Bacteria"/>
</dbReference>
<comment type="pathway">
    <text evidence="1">Biopolymer metabolism; poly-(R)-3-hydroxybutanoate biosynthesis.</text>
</comment>
<keyword evidence="6" id="KW-1185">Reference proteome</keyword>
<reference evidence="5 6" key="1">
    <citation type="submission" date="2014-09" db="EMBL/GenBank/DDBJ databases">
        <title>Genome sequences of Lysobacter dokdonensis DS-58.</title>
        <authorList>
            <person name="Kim J.F."/>
            <person name="Kwak M.-J."/>
        </authorList>
    </citation>
    <scope>NUCLEOTIDE SEQUENCE [LARGE SCALE GENOMIC DNA]</scope>
    <source>
        <strain evidence="5 6">DS-58</strain>
    </source>
</reference>
<keyword evidence="3" id="KW-0583">PHB biosynthesis</keyword>
<protein>
    <recommendedName>
        <fullName evidence="2">Poly(3-hydroxyalkanoate) polymerase subunit PhaE</fullName>
    </recommendedName>
</protein>
<dbReference type="NCBIfam" id="TIGR01834">
    <property type="entry name" value="PHA_synth_III_E"/>
    <property type="match status" value="1"/>
</dbReference>
<evidence type="ECO:0000256" key="2">
    <source>
        <dbReference type="ARBA" id="ARBA00019066"/>
    </source>
</evidence>
<dbReference type="RefSeq" id="WP_052116225.1">
    <property type="nucleotide sequence ID" value="NZ_JRKJ01000008.1"/>
</dbReference>
<dbReference type="UniPathway" id="UPA00917"/>
<sequence>MTLEAGMDAGQDFNKVAQQYWSAWGDMLRSAVPSAQPATPDPMKAWHDAVDWWTQLAHGQRSEVNAAVDRFNGQARSWYGAMQQVAAQFAGHDASARDITSAWKSALGAVGENPFPELFRTMRGQGQQGLEQWIEDASPFLDAWRRETGSWLGVPAFGFAREHQERWQKLAQAQMDLAQENSAYNALMLKSGQRAYEVFEQKLNGRKGEPLKSARALFDLWIDAAEEAYAEIALSDEFRKVYGRLVDAQMRVRGGVQREVENQTGQLGMPTRTEVDAAHKKIAQLEREVRKLRDALLAQTPAKPAPQPQAAARAGEPSLKVQGDKILDNSPSKPAAPKKSTTKNKGKR</sequence>
<name>A0A0A2WHH7_9GAMM</name>
<dbReference type="PATRIC" id="fig|1300345.3.peg.1446"/>
<dbReference type="OrthoDB" id="6115526at2"/>
<feature type="region of interest" description="Disordered" evidence="4">
    <location>
        <begin position="300"/>
        <end position="348"/>
    </location>
</feature>
<evidence type="ECO:0000313" key="5">
    <source>
        <dbReference type="EMBL" id="KGQ19248.1"/>
    </source>
</evidence>
<comment type="caution">
    <text evidence="5">The sequence shown here is derived from an EMBL/GenBank/DDBJ whole genome shotgun (WGS) entry which is preliminary data.</text>
</comment>
<evidence type="ECO:0000256" key="1">
    <source>
        <dbReference type="ARBA" id="ARBA00004683"/>
    </source>
</evidence>
<gene>
    <name evidence="5" type="ORF">LF41_2894</name>
</gene>
<dbReference type="AlphaFoldDB" id="A0A0A2WHH7"/>
<dbReference type="EMBL" id="JRKJ01000008">
    <property type="protein sequence ID" value="KGQ19248.1"/>
    <property type="molecule type" value="Genomic_DNA"/>
</dbReference>
<proteinExistence type="predicted"/>